<dbReference type="Pfam" id="PF13673">
    <property type="entry name" value="Acetyltransf_10"/>
    <property type="match status" value="1"/>
</dbReference>
<dbReference type="InterPro" id="IPR001555">
    <property type="entry name" value="GART_AS"/>
</dbReference>
<dbReference type="STRING" id="1798391.A2968_01175"/>
<organism evidence="2 3">
    <name type="scientific">Candidatus Gottesmanbacteria bacterium RIFCSPLOWO2_01_FULL_42_22</name>
    <dbReference type="NCBI Taxonomy" id="1798391"/>
    <lineage>
        <taxon>Bacteria</taxon>
        <taxon>Candidatus Gottesmaniibacteriota</taxon>
    </lineage>
</organism>
<name>A0A1F6B929_9BACT</name>
<dbReference type="PROSITE" id="PS00373">
    <property type="entry name" value="GART"/>
    <property type="match status" value="1"/>
</dbReference>
<sequence>MIRLMKAEDAEQAAKLHAAELPGFLPELGTDFLKQFYLNFLKIPKILAFVSEEKGRLNGFISGIEEVKDLTRKTLAADPGPFVLSLLPPIILNPSRIIKLLKLLAYPGFSEHGPELLSLAVEGKFQRQGIGSRLFKRLVKEFRERKIKQFRVSVYDKLPANVFYEKMGCRMTDAFYFLGERMNYYRKEQNNHKLKLILLSYDSLYANPVFSPLLNQEEFEIAALVDSDCILYGKSRGESLKFLFKRHGWKYFLFKGLDQLLYILTGFLAISESRFSKSVKKKGIPVIKIKDINSPGNVRLLRLMKPDLLISYFNQILKKDVLSVPVLGSINIHPGFLPQYRGVASSFWAMKNNHPYGGVTLHYMKEKLDEGDIISKAKISIKPGISLHEHNYLCTLCGGELLVQVLNKIARGEKIPVERQKEGLYYSWPGPEDVNVFLKKGFSLIHLQDLKLYFE</sequence>
<dbReference type="Gene3D" id="3.40.630.30">
    <property type="match status" value="1"/>
</dbReference>
<evidence type="ECO:0000313" key="3">
    <source>
        <dbReference type="Proteomes" id="UP000176228"/>
    </source>
</evidence>
<dbReference type="SUPFAM" id="SSF53328">
    <property type="entry name" value="Formyltransferase"/>
    <property type="match status" value="1"/>
</dbReference>
<dbReference type="InterPro" id="IPR002376">
    <property type="entry name" value="Formyl_transf_N"/>
</dbReference>
<gene>
    <name evidence="2" type="ORF">A2968_01175</name>
</gene>
<dbReference type="GO" id="GO:0004479">
    <property type="term" value="F:methionyl-tRNA formyltransferase activity"/>
    <property type="evidence" value="ECO:0007669"/>
    <property type="project" value="TreeGrafter"/>
</dbReference>
<evidence type="ECO:0000313" key="2">
    <source>
        <dbReference type="EMBL" id="OGG33388.1"/>
    </source>
</evidence>
<dbReference type="Gene3D" id="3.40.50.170">
    <property type="entry name" value="Formyl transferase, N-terminal domain"/>
    <property type="match status" value="1"/>
</dbReference>
<dbReference type="GO" id="GO:0005829">
    <property type="term" value="C:cytosol"/>
    <property type="evidence" value="ECO:0007669"/>
    <property type="project" value="TreeGrafter"/>
</dbReference>
<accession>A0A1F6B929</accession>
<dbReference type="Proteomes" id="UP000176228">
    <property type="component" value="Unassembled WGS sequence"/>
</dbReference>
<dbReference type="PANTHER" id="PTHR11138">
    <property type="entry name" value="METHIONYL-TRNA FORMYLTRANSFERASE"/>
    <property type="match status" value="1"/>
</dbReference>
<dbReference type="InterPro" id="IPR000182">
    <property type="entry name" value="GNAT_dom"/>
</dbReference>
<dbReference type="Pfam" id="PF00551">
    <property type="entry name" value="Formyl_trans_N"/>
    <property type="match status" value="1"/>
</dbReference>
<proteinExistence type="predicted"/>
<dbReference type="CDD" id="cd08653">
    <property type="entry name" value="FMT_core_like_3"/>
    <property type="match status" value="1"/>
</dbReference>
<dbReference type="PANTHER" id="PTHR11138:SF5">
    <property type="entry name" value="METHIONYL-TRNA FORMYLTRANSFERASE, MITOCHONDRIAL"/>
    <property type="match status" value="1"/>
</dbReference>
<dbReference type="AlphaFoldDB" id="A0A1F6B929"/>
<evidence type="ECO:0000259" key="1">
    <source>
        <dbReference type="PROSITE" id="PS51186"/>
    </source>
</evidence>
<comment type="caution">
    <text evidence="2">The sequence shown here is derived from an EMBL/GenBank/DDBJ whole genome shotgun (WGS) entry which is preliminary data.</text>
</comment>
<feature type="domain" description="N-acetyltransferase" evidence="1">
    <location>
        <begin position="1"/>
        <end position="200"/>
    </location>
</feature>
<protein>
    <recommendedName>
        <fullName evidence="1">N-acetyltransferase domain-containing protein</fullName>
    </recommendedName>
</protein>
<dbReference type="EMBL" id="MFJU01000041">
    <property type="protein sequence ID" value="OGG33388.1"/>
    <property type="molecule type" value="Genomic_DNA"/>
</dbReference>
<reference evidence="2 3" key="1">
    <citation type="journal article" date="2016" name="Nat. Commun.">
        <title>Thousands of microbial genomes shed light on interconnected biogeochemical processes in an aquifer system.</title>
        <authorList>
            <person name="Anantharaman K."/>
            <person name="Brown C.T."/>
            <person name="Hug L.A."/>
            <person name="Sharon I."/>
            <person name="Castelle C.J."/>
            <person name="Probst A.J."/>
            <person name="Thomas B.C."/>
            <person name="Singh A."/>
            <person name="Wilkins M.J."/>
            <person name="Karaoz U."/>
            <person name="Brodie E.L."/>
            <person name="Williams K.H."/>
            <person name="Hubbard S.S."/>
            <person name="Banfield J.F."/>
        </authorList>
    </citation>
    <scope>NUCLEOTIDE SEQUENCE [LARGE SCALE GENOMIC DNA]</scope>
</reference>
<dbReference type="InterPro" id="IPR016181">
    <property type="entry name" value="Acyl_CoA_acyltransferase"/>
</dbReference>
<dbReference type="CDD" id="cd04301">
    <property type="entry name" value="NAT_SF"/>
    <property type="match status" value="1"/>
</dbReference>
<dbReference type="GO" id="GO:0016747">
    <property type="term" value="F:acyltransferase activity, transferring groups other than amino-acyl groups"/>
    <property type="evidence" value="ECO:0007669"/>
    <property type="project" value="InterPro"/>
</dbReference>
<dbReference type="SUPFAM" id="SSF55729">
    <property type="entry name" value="Acyl-CoA N-acyltransferases (Nat)"/>
    <property type="match status" value="1"/>
</dbReference>
<dbReference type="PROSITE" id="PS51186">
    <property type="entry name" value="GNAT"/>
    <property type="match status" value="1"/>
</dbReference>
<dbReference type="InterPro" id="IPR036477">
    <property type="entry name" value="Formyl_transf_N_sf"/>
</dbReference>